<feature type="modified residue" description="4-aspartylphosphate" evidence="2">
    <location>
        <position position="59"/>
    </location>
</feature>
<sequence length="128" mass="14034">MEKYLREAITVLVVEDNADAREIFAYALSSSGYQIVEASNGKDALHKLGLHPVDIIVTDLRMPVMDGLHMAAAIRDTDHLAHIPLIALTATPLVNKADMLPQFAALLTKPCSIDELVGTVDRIVIRYL</sequence>
<gene>
    <name evidence="4" type="ORF">CEJ42_14510</name>
</gene>
<dbReference type="Proteomes" id="UP000197596">
    <property type="component" value="Unassembled WGS sequence"/>
</dbReference>
<accession>A0A246WS09</accession>
<name>A0A246WS09_9BURK</name>
<dbReference type="RefSeq" id="WP_088751550.1">
    <property type="nucleotide sequence ID" value="NZ_NJGU01000007.1"/>
</dbReference>
<dbReference type="InterPro" id="IPR011006">
    <property type="entry name" value="CheY-like_superfamily"/>
</dbReference>
<dbReference type="PROSITE" id="PS50110">
    <property type="entry name" value="RESPONSE_REGULATORY"/>
    <property type="match status" value="1"/>
</dbReference>
<evidence type="ECO:0000313" key="5">
    <source>
        <dbReference type="Proteomes" id="UP000197596"/>
    </source>
</evidence>
<keyword evidence="1 2" id="KW-0597">Phosphoprotein</keyword>
<dbReference type="InterPro" id="IPR050595">
    <property type="entry name" value="Bact_response_regulator"/>
</dbReference>
<proteinExistence type="predicted"/>
<dbReference type="PANTHER" id="PTHR44591:SF3">
    <property type="entry name" value="RESPONSE REGULATORY DOMAIN-CONTAINING PROTEIN"/>
    <property type="match status" value="1"/>
</dbReference>
<protein>
    <submittedName>
        <fullName evidence="4">Response regulator</fullName>
    </submittedName>
</protein>
<dbReference type="InterPro" id="IPR001789">
    <property type="entry name" value="Sig_transdc_resp-reg_receiver"/>
</dbReference>
<dbReference type="EMBL" id="NJGU01000007">
    <property type="protein sequence ID" value="OWY28443.1"/>
    <property type="molecule type" value="Genomic_DNA"/>
</dbReference>
<dbReference type="Pfam" id="PF00072">
    <property type="entry name" value="Response_reg"/>
    <property type="match status" value="1"/>
</dbReference>
<evidence type="ECO:0000256" key="2">
    <source>
        <dbReference type="PROSITE-ProRule" id="PRU00169"/>
    </source>
</evidence>
<feature type="domain" description="Response regulatory" evidence="3">
    <location>
        <begin position="10"/>
        <end position="124"/>
    </location>
</feature>
<dbReference type="SUPFAM" id="SSF52172">
    <property type="entry name" value="CheY-like"/>
    <property type="match status" value="1"/>
</dbReference>
<organism evidence="4 5">
    <name type="scientific">Herbaspirillum robiniae</name>
    <dbReference type="NCBI Taxonomy" id="2014887"/>
    <lineage>
        <taxon>Bacteria</taxon>
        <taxon>Pseudomonadati</taxon>
        <taxon>Pseudomonadota</taxon>
        <taxon>Betaproteobacteria</taxon>
        <taxon>Burkholderiales</taxon>
        <taxon>Oxalobacteraceae</taxon>
        <taxon>Herbaspirillum</taxon>
    </lineage>
</organism>
<evidence type="ECO:0000259" key="3">
    <source>
        <dbReference type="PROSITE" id="PS50110"/>
    </source>
</evidence>
<reference evidence="4 5" key="1">
    <citation type="submission" date="2017-06" db="EMBL/GenBank/DDBJ databases">
        <title>Herbaspirillum phytohormonus sp. nov., isolated from the root nodule of Robinia pseudoacacia in lead-zinc mine.</title>
        <authorList>
            <person name="Fan M."/>
            <person name="Lin Y."/>
        </authorList>
    </citation>
    <scope>NUCLEOTIDE SEQUENCE [LARGE SCALE GENOMIC DNA]</scope>
    <source>
        <strain evidence="4 5">HZ10</strain>
    </source>
</reference>
<comment type="caution">
    <text evidence="4">The sequence shown here is derived from an EMBL/GenBank/DDBJ whole genome shotgun (WGS) entry which is preliminary data.</text>
</comment>
<dbReference type="SMART" id="SM00448">
    <property type="entry name" value="REC"/>
    <property type="match status" value="1"/>
</dbReference>
<evidence type="ECO:0000256" key="1">
    <source>
        <dbReference type="ARBA" id="ARBA00022553"/>
    </source>
</evidence>
<dbReference type="Gene3D" id="3.40.50.2300">
    <property type="match status" value="1"/>
</dbReference>
<dbReference type="PANTHER" id="PTHR44591">
    <property type="entry name" value="STRESS RESPONSE REGULATOR PROTEIN 1"/>
    <property type="match status" value="1"/>
</dbReference>
<dbReference type="AlphaFoldDB" id="A0A246WS09"/>
<dbReference type="GO" id="GO:0000160">
    <property type="term" value="P:phosphorelay signal transduction system"/>
    <property type="evidence" value="ECO:0007669"/>
    <property type="project" value="InterPro"/>
</dbReference>
<evidence type="ECO:0000313" key="4">
    <source>
        <dbReference type="EMBL" id="OWY28443.1"/>
    </source>
</evidence>